<organism evidence="1 2">
    <name type="scientific">Mycena rosella</name>
    <name type="common">Pink bonnet</name>
    <name type="synonym">Agaricus rosellus</name>
    <dbReference type="NCBI Taxonomy" id="1033263"/>
    <lineage>
        <taxon>Eukaryota</taxon>
        <taxon>Fungi</taxon>
        <taxon>Dikarya</taxon>
        <taxon>Basidiomycota</taxon>
        <taxon>Agaricomycotina</taxon>
        <taxon>Agaricomycetes</taxon>
        <taxon>Agaricomycetidae</taxon>
        <taxon>Agaricales</taxon>
        <taxon>Marasmiineae</taxon>
        <taxon>Mycenaceae</taxon>
        <taxon>Mycena</taxon>
    </lineage>
</organism>
<reference evidence="1" key="1">
    <citation type="submission" date="2023-03" db="EMBL/GenBank/DDBJ databases">
        <title>Massive genome expansion in bonnet fungi (Mycena s.s.) driven by repeated elements and novel gene families across ecological guilds.</title>
        <authorList>
            <consortium name="Lawrence Berkeley National Laboratory"/>
            <person name="Harder C.B."/>
            <person name="Miyauchi S."/>
            <person name="Viragh M."/>
            <person name="Kuo A."/>
            <person name="Thoen E."/>
            <person name="Andreopoulos B."/>
            <person name="Lu D."/>
            <person name="Skrede I."/>
            <person name="Drula E."/>
            <person name="Henrissat B."/>
            <person name="Morin E."/>
            <person name="Kohler A."/>
            <person name="Barry K."/>
            <person name="LaButti K."/>
            <person name="Morin E."/>
            <person name="Salamov A."/>
            <person name="Lipzen A."/>
            <person name="Mereny Z."/>
            <person name="Hegedus B."/>
            <person name="Baldrian P."/>
            <person name="Stursova M."/>
            <person name="Weitz H."/>
            <person name="Taylor A."/>
            <person name="Grigoriev I.V."/>
            <person name="Nagy L.G."/>
            <person name="Martin F."/>
            <person name="Kauserud H."/>
        </authorList>
    </citation>
    <scope>NUCLEOTIDE SEQUENCE</scope>
    <source>
        <strain evidence="1">CBHHK067</strain>
    </source>
</reference>
<evidence type="ECO:0000313" key="2">
    <source>
        <dbReference type="Proteomes" id="UP001221757"/>
    </source>
</evidence>
<sequence>MSDRSMSSDGDSSCSPRTVFKYSDCLFRTALSLPELDSEERPWRPEEPWAIFFEKRLRPMVYWIHAAVTHEFTFVGCKGFYDDDEHREIVASSSSQFTGNWGITIPCAWDVPGEATAMFEILYHLCMSVGFPEVHDPELVVNRFTLLPLICEACKTRAFFNTPMDYHHYTEHGELTDPLHFHSQNENALEWY</sequence>
<comment type="caution">
    <text evidence="1">The sequence shown here is derived from an EMBL/GenBank/DDBJ whole genome shotgun (WGS) entry which is preliminary data.</text>
</comment>
<protein>
    <submittedName>
        <fullName evidence="1">Uncharacterized protein</fullName>
    </submittedName>
</protein>
<proteinExistence type="predicted"/>
<keyword evidence="2" id="KW-1185">Reference proteome</keyword>
<name>A0AAD7GAT9_MYCRO</name>
<dbReference type="AlphaFoldDB" id="A0AAD7GAT9"/>
<evidence type="ECO:0000313" key="1">
    <source>
        <dbReference type="EMBL" id="KAJ7683861.1"/>
    </source>
</evidence>
<accession>A0AAD7GAT9</accession>
<gene>
    <name evidence="1" type="ORF">B0H17DRAFT_1204852</name>
</gene>
<dbReference type="Proteomes" id="UP001221757">
    <property type="component" value="Unassembled WGS sequence"/>
</dbReference>
<dbReference type="EMBL" id="JARKIE010000104">
    <property type="protein sequence ID" value="KAJ7683861.1"/>
    <property type="molecule type" value="Genomic_DNA"/>
</dbReference>